<dbReference type="SMART" id="SM00014">
    <property type="entry name" value="acidPPc"/>
    <property type="match status" value="1"/>
</dbReference>
<dbReference type="PANTHER" id="PTHR14969">
    <property type="entry name" value="SPHINGOSINE-1-PHOSPHATE PHOSPHOHYDROLASE"/>
    <property type="match status" value="1"/>
</dbReference>
<organism evidence="3 4">
    <name type="scientific">Schizophyllum amplum</name>
    <dbReference type="NCBI Taxonomy" id="97359"/>
    <lineage>
        <taxon>Eukaryota</taxon>
        <taxon>Fungi</taxon>
        <taxon>Dikarya</taxon>
        <taxon>Basidiomycota</taxon>
        <taxon>Agaricomycotina</taxon>
        <taxon>Agaricomycetes</taxon>
        <taxon>Agaricomycetidae</taxon>
        <taxon>Agaricales</taxon>
        <taxon>Schizophyllaceae</taxon>
        <taxon>Schizophyllum</taxon>
    </lineage>
</organism>
<dbReference type="GO" id="GO:0004601">
    <property type="term" value="F:peroxidase activity"/>
    <property type="evidence" value="ECO:0007669"/>
    <property type="project" value="UniProtKB-KW"/>
</dbReference>
<reference evidence="3 4" key="1">
    <citation type="journal article" date="2019" name="New Phytol.">
        <title>Comparative genomics reveals unique wood-decay strategies and fruiting body development in the Schizophyllaceae.</title>
        <authorList>
            <person name="Almasi E."/>
            <person name="Sahu N."/>
            <person name="Krizsan K."/>
            <person name="Balint B."/>
            <person name="Kovacs G.M."/>
            <person name="Kiss B."/>
            <person name="Cseklye J."/>
            <person name="Drula E."/>
            <person name="Henrissat B."/>
            <person name="Nagy I."/>
            <person name="Chovatia M."/>
            <person name="Adam C."/>
            <person name="LaButti K."/>
            <person name="Lipzen A."/>
            <person name="Riley R."/>
            <person name="Grigoriev I.V."/>
            <person name="Nagy L.G."/>
        </authorList>
    </citation>
    <scope>NUCLEOTIDE SEQUENCE [LARGE SCALE GENOMIC DNA]</scope>
    <source>
        <strain evidence="3 4">NL-1724</strain>
    </source>
</reference>
<proteinExistence type="predicted"/>
<evidence type="ECO:0000313" key="3">
    <source>
        <dbReference type="EMBL" id="TRM59351.1"/>
    </source>
</evidence>
<feature type="transmembrane region" description="Helical" evidence="1">
    <location>
        <begin position="52"/>
        <end position="69"/>
    </location>
</feature>
<dbReference type="InterPro" id="IPR000326">
    <property type="entry name" value="PAP2/HPO"/>
</dbReference>
<dbReference type="InterPro" id="IPR036938">
    <property type="entry name" value="PAP2/HPO_sf"/>
</dbReference>
<keyword evidence="1" id="KW-1133">Transmembrane helix</keyword>
<name>A0A550C3G5_9AGAR</name>
<dbReference type="OrthoDB" id="302705at2759"/>
<dbReference type="GO" id="GO:0042392">
    <property type="term" value="F:sphingosine-1-phosphate phosphatase activity"/>
    <property type="evidence" value="ECO:0007669"/>
    <property type="project" value="TreeGrafter"/>
</dbReference>
<feature type="domain" description="Phosphatidic acid phosphatase type 2/haloperoxidase" evidence="2">
    <location>
        <begin position="49"/>
        <end position="170"/>
    </location>
</feature>
<keyword evidence="3" id="KW-0560">Oxidoreductase</keyword>
<sequence length="195" mass="21424">MPSHITDKPDEKPIETVDPSWKRLGLRFLDRADAVSFLGSCAAILYTRSAGVAYVPACGLVCSITVKFLKRVIRQPRPPHPKLRKKTYGMPSTHSAVVSYFATYVLLASARLRIHPSLPPAPAVTRLLPALVIVPWATLVACSRVWLGKHSWIQVIAGCSYGVLCAATAFSLWTRGGLSDYGQLIERIVNEILPF</sequence>
<dbReference type="Proteomes" id="UP000320762">
    <property type="component" value="Unassembled WGS sequence"/>
</dbReference>
<evidence type="ECO:0000259" key="2">
    <source>
        <dbReference type="SMART" id="SM00014"/>
    </source>
</evidence>
<feature type="transmembrane region" description="Helical" evidence="1">
    <location>
        <begin position="152"/>
        <end position="173"/>
    </location>
</feature>
<keyword evidence="3" id="KW-0575">Peroxidase</keyword>
<evidence type="ECO:0000313" key="4">
    <source>
        <dbReference type="Proteomes" id="UP000320762"/>
    </source>
</evidence>
<keyword evidence="1" id="KW-0472">Membrane</keyword>
<keyword evidence="1" id="KW-0812">Transmembrane</keyword>
<accession>A0A550C3G5</accession>
<dbReference type="Gene3D" id="1.20.144.10">
    <property type="entry name" value="Phosphatidic acid phosphatase type 2/haloperoxidase"/>
    <property type="match status" value="1"/>
</dbReference>
<keyword evidence="4" id="KW-1185">Reference proteome</keyword>
<dbReference type="PANTHER" id="PTHR14969:SF13">
    <property type="entry name" value="AT30094P"/>
    <property type="match status" value="1"/>
</dbReference>
<dbReference type="STRING" id="97359.A0A550C3G5"/>
<dbReference type="SUPFAM" id="SSF48317">
    <property type="entry name" value="Acid phosphatase/Vanadium-dependent haloperoxidase"/>
    <property type="match status" value="1"/>
</dbReference>
<protein>
    <submittedName>
        <fullName evidence="3">Phosphatidic acid phosphatase type 2/haloperoxidase</fullName>
    </submittedName>
</protein>
<dbReference type="AlphaFoldDB" id="A0A550C3G5"/>
<dbReference type="EMBL" id="VDMD01000028">
    <property type="protein sequence ID" value="TRM59351.1"/>
    <property type="molecule type" value="Genomic_DNA"/>
</dbReference>
<comment type="caution">
    <text evidence="3">The sequence shown here is derived from an EMBL/GenBank/DDBJ whole genome shotgun (WGS) entry which is preliminary data.</text>
</comment>
<gene>
    <name evidence="3" type="ORF">BD626DRAFT_436849</name>
</gene>
<evidence type="ECO:0000256" key="1">
    <source>
        <dbReference type="SAM" id="Phobius"/>
    </source>
</evidence>
<dbReference type="Pfam" id="PF01569">
    <property type="entry name" value="PAP2"/>
    <property type="match status" value="1"/>
</dbReference>
<feature type="transmembrane region" description="Helical" evidence="1">
    <location>
        <begin position="89"/>
        <end position="107"/>
    </location>
</feature>
<feature type="transmembrane region" description="Helical" evidence="1">
    <location>
        <begin position="127"/>
        <end position="147"/>
    </location>
</feature>